<organism evidence="2 3">
    <name type="scientific">Allorhodopirellula heiligendammensis</name>
    <dbReference type="NCBI Taxonomy" id="2714739"/>
    <lineage>
        <taxon>Bacteria</taxon>
        <taxon>Pseudomonadati</taxon>
        <taxon>Planctomycetota</taxon>
        <taxon>Planctomycetia</taxon>
        <taxon>Pirellulales</taxon>
        <taxon>Pirellulaceae</taxon>
        <taxon>Allorhodopirellula</taxon>
    </lineage>
</organism>
<feature type="compositionally biased region" description="Basic residues" evidence="1">
    <location>
        <begin position="23"/>
        <end position="36"/>
    </location>
</feature>
<evidence type="ECO:0000313" key="2">
    <source>
        <dbReference type="EMBL" id="TWU17996.1"/>
    </source>
</evidence>
<evidence type="ECO:0000256" key="1">
    <source>
        <dbReference type="SAM" id="MobiDB-lite"/>
    </source>
</evidence>
<evidence type="ECO:0008006" key="4">
    <source>
        <dbReference type="Google" id="ProtNLM"/>
    </source>
</evidence>
<protein>
    <recommendedName>
        <fullName evidence="4">Caudovirus prohead protease</fullName>
    </recommendedName>
</protein>
<dbReference type="Pfam" id="PF25209">
    <property type="entry name" value="Phage_capsid_4"/>
    <property type="match status" value="1"/>
</dbReference>
<reference evidence="2 3" key="1">
    <citation type="journal article" date="2020" name="Antonie Van Leeuwenhoek">
        <title>Rhodopirellula heiligendammensis sp. nov., Rhodopirellula pilleata sp. nov., and Rhodopirellula solitaria sp. nov. isolated from natural or artificial marine surfaces in Northern Germany and California, USA, and emended description of the genus Rhodopirellula.</title>
        <authorList>
            <person name="Kallscheuer N."/>
            <person name="Wiegand S."/>
            <person name="Jogler M."/>
            <person name="Boedeker C."/>
            <person name="Peeters S.H."/>
            <person name="Rast P."/>
            <person name="Heuer A."/>
            <person name="Jetten M.S.M."/>
            <person name="Rohde M."/>
            <person name="Jogler C."/>
        </authorList>
    </citation>
    <scope>NUCLEOTIDE SEQUENCE [LARGE SCALE GENOMIC DNA]</scope>
    <source>
        <strain evidence="2 3">Poly21</strain>
    </source>
</reference>
<feature type="region of interest" description="Disordered" evidence="1">
    <location>
        <begin position="1"/>
        <end position="36"/>
    </location>
</feature>
<feature type="region of interest" description="Disordered" evidence="1">
    <location>
        <begin position="281"/>
        <end position="304"/>
    </location>
</feature>
<dbReference type="Proteomes" id="UP000319908">
    <property type="component" value="Unassembled WGS sequence"/>
</dbReference>
<sequence length="780" mass="82516">MTTGANAPPDHGASLTRGARLPKPARRRARKRRRVPPIRTGHVAIEASDATPLWITGEAAAVEIETAEIDAAPGETDGDAKPKLPTFRTRAYGGGLMRPNVAGVSTGSTPIVIDLAGARIARNGRGTPILFAHDKKDPIGHTDRVDVTTSIDASGVLSVPGKSRDKVAGGAEGGFRWAVSVGFQATELEYLAQKERATVNGRLITGPAYIARRGTLREISFLPIGADESASATVSATLAPLDPLIMTPELRAYITAAGFNADEISDDQVEFFRSQHNASIEAEAAEDEPVPKPKPKSAPVTEVEAGAGDHVDPIAELRAQYAAETQRVNRITAICAEHKNPTIKLQGVDRPVAEVAIEAGWDVTQTELEALRASRPTAPAAHSTGRSQTFTIDAVNAGLMMRCGVDIEATAFRGMAAIEAGTPDWLNADVNAERFQRTAEAGRRFRHSHIMEILASVAELETGTRPHGKTAILEAAFSTNAIASLFGTTVGARTLMAFREVNDTTQGWTRNGTVPDFEEHGRHQLESMESFDHLPAGGEAGQASRAAWKEIVSAARYAKQWQIDEQDLIGDRLGLLTRSAQQAGAAAGRLRPDLVYGVMLANPTMARTNRAAFHLTDGTLLTAAALSGPAMSTAIASMMKQKDGDATLNLQPTHLITGAELSDTAVQLLGSATLSNDSGKGANNPIARYGITPVADARISNGVVNPTTKVLQAGSATAWFLVSTDGETIEIVTVEGTGATPVTMVTNLRGVGKFGVQIESKYDIGAKIVENRTMRKNAGA</sequence>
<accession>A0A5C6C3A3</accession>
<proteinExistence type="predicted"/>
<dbReference type="EMBL" id="SJPU01000001">
    <property type="protein sequence ID" value="TWU17996.1"/>
    <property type="molecule type" value="Genomic_DNA"/>
</dbReference>
<dbReference type="AlphaFoldDB" id="A0A5C6C3A3"/>
<name>A0A5C6C3A3_9BACT</name>
<evidence type="ECO:0000313" key="3">
    <source>
        <dbReference type="Proteomes" id="UP000319908"/>
    </source>
</evidence>
<keyword evidence="3" id="KW-1185">Reference proteome</keyword>
<gene>
    <name evidence="2" type="ORF">Poly21_01490</name>
</gene>
<comment type="caution">
    <text evidence="2">The sequence shown here is derived from an EMBL/GenBank/DDBJ whole genome shotgun (WGS) entry which is preliminary data.</text>
</comment>